<feature type="region of interest" description="Disordered" evidence="1">
    <location>
        <begin position="210"/>
        <end position="245"/>
    </location>
</feature>
<accession>A0A9X0A579</accession>
<sequence>MDGINSDVGKKLDKEEVEPLKHYLEARMEAFKPKPVEKPPPEDFAAGIRKQFLVNHNCISCDRPVKYAREELFPPLPTMRSMPGTKSNRPYTTFELDQIRQHMLQGGLEMSKERFELLEKQRSKLQKEILRLSGVRNLQELAEVTARACGGIHTLTYPHSQAVVRGLQLNKDEFDFLVPQKDFQPVDILGQDGHIYKGLLEGLVPTLPRIPQKSKSPGIKNPSRSLRRSTTPTAASTAVDEIESS</sequence>
<keyword evidence="4" id="KW-1185">Reference proteome</keyword>
<protein>
    <recommendedName>
        <fullName evidence="2">DUF4795 domain-containing protein</fullName>
    </recommendedName>
</protein>
<name>A0A9X0A579_9CNID</name>
<proteinExistence type="predicted"/>
<gene>
    <name evidence="3" type="ORF">OS493_016113</name>
</gene>
<feature type="compositionally biased region" description="Low complexity" evidence="1">
    <location>
        <begin position="222"/>
        <end position="238"/>
    </location>
</feature>
<feature type="domain" description="DUF4795" evidence="2">
    <location>
        <begin position="2"/>
        <end position="91"/>
    </location>
</feature>
<organism evidence="3 4">
    <name type="scientific">Desmophyllum pertusum</name>
    <dbReference type="NCBI Taxonomy" id="174260"/>
    <lineage>
        <taxon>Eukaryota</taxon>
        <taxon>Metazoa</taxon>
        <taxon>Cnidaria</taxon>
        <taxon>Anthozoa</taxon>
        <taxon>Hexacorallia</taxon>
        <taxon>Scleractinia</taxon>
        <taxon>Caryophylliina</taxon>
        <taxon>Caryophylliidae</taxon>
        <taxon>Desmophyllum</taxon>
    </lineage>
</organism>
<evidence type="ECO:0000313" key="3">
    <source>
        <dbReference type="EMBL" id="KAJ7391824.1"/>
    </source>
</evidence>
<dbReference type="Proteomes" id="UP001163046">
    <property type="component" value="Unassembled WGS sequence"/>
</dbReference>
<reference evidence="3" key="1">
    <citation type="submission" date="2023-01" db="EMBL/GenBank/DDBJ databases">
        <title>Genome assembly of the deep-sea coral Lophelia pertusa.</title>
        <authorList>
            <person name="Herrera S."/>
            <person name="Cordes E."/>
        </authorList>
    </citation>
    <scope>NUCLEOTIDE SEQUENCE</scope>
    <source>
        <strain evidence="3">USNM1676648</strain>
        <tissue evidence="3">Polyp</tissue>
    </source>
</reference>
<dbReference type="PANTHER" id="PTHR47080">
    <property type="entry name" value="CHROMOSOME 16 OPEN READING FRAME 96"/>
    <property type="match status" value="1"/>
</dbReference>
<dbReference type="AlphaFoldDB" id="A0A9X0A579"/>
<comment type="caution">
    <text evidence="3">The sequence shown here is derived from an EMBL/GenBank/DDBJ whole genome shotgun (WGS) entry which is preliminary data.</text>
</comment>
<dbReference type="OrthoDB" id="5981048at2759"/>
<evidence type="ECO:0000256" key="1">
    <source>
        <dbReference type="SAM" id="MobiDB-lite"/>
    </source>
</evidence>
<dbReference type="Pfam" id="PF16043">
    <property type="entry name" value="DUF4795"/>
    <property type="match status" value="1"/>
</dbReference>
<dbReference type="InterPro" id="IPR032013">
    <property type="entry name" value="DUF4795"/>
</dbReference>
<dbReference type="EMBL" id="MU825404">
    <property type="protein sequence ID" value="KAJ7391824.1"/>
    <property type="molecule type" value="Genomic_DNA"/>
</dbReference>
<evidence type="ECO:0000259" key="2">
    <source>
        <dbReference type="Pfam" id="PF16043"/>
    </source>
</evidence>
<dbReference type="PANTHER" id="PTHR47080:SF2">
    <property type="entry name" value="GLUTAMINE-RICH PROTEIN 2"/>
    <property type="match status" value="1"/>
</dbReference>
<evidence type="ECO:0000313" key="4">
    <source>
        <dbReference type="Proteomes" id="UP001163046"/>
    </source>
</evidence>